<reference evidence="1" key="1">
    <citation type="journal article" date="2014" name="Nat. Commun.">
        <title>The emerging biofuel crop Camelina sativa retains a highly undifferentiated hexaploid genome structure.</title>
        <authorList>
            <person name="Kagale S."/>
            <person name="Koh C."/>
            <person name="Nixon J."/>
            <person name="Bollina V."/>
            <person name="Clarke W.E."/>
            <person name="Tuteja R."/>
            <person name="Spillane C."/>
            <person name="Robinson S.J."/>
            <person name="Links M.G."/>
            <person name="Clarke C."/>
            <person name="Higgins E.E."/>
            <person name="Huebert T."/>
            <person name="Sharpe A.G."/>
            <person name="Parkin I.A."/>
        </authorList>
    </citation>
    <scope>NUCLEOTIDE SEQUENCE [LARGE SCALE GENOMIC DNA]</scope>
    <source>
        <strain evidence="1">cv. DH55</strain>
    </source>
</reference>
<dbReference type="GeneID" id="109127643"/>
<protein>
    <submittedName>
        <fullName evidence="2">Uncharacterized protein LOC109127643</fullName>
    </submittedName>
</protein>
<dbReference type="RefSeq" id="XP_019088238.1">
    <property type="nucleotide sequence ID" value="XM_019232693.1"/>
</dbReference>
<gene>
    <name evidence="2" type="primary">LOC109127643</name>
</gene>
<sequence>MVVFKLSTFMFWKRPSSKGGPGDVEVRHGAGHDVAVPQHLPEDFGGGSLPEAEDVLGGDLEVGGSESAVEIAPLDLEAGLVTTDDRRRPGSWRRGTLKGVCHAFYYKVVIEKLRRTTTRTPTPTPDQSASVINDLSLVLVDF</sequence>
<proteinExistence type="predicted"/>
<keyword evidence="1" id="KW-1185">Reference proteome</keyword>
<reference evidence="2" key="2">
    <citation type="submission" date="2025-08" db="UniProtKB">
        <authorList>
            <consortium name="RefSeq"/>
        </authorList>
    </citation>
    <scope>IDENTIFICATION</scope>
    <source>
        <tissue evidence="2">Leaf</tissue>
    </source>
</reference>
<name>A0ABM1QNA0_CAMSA</name>
<organism evidence="1 2">
    <name type="scientific">Camelina sativa</name>
    <name type="common">False flax</name>
    <name type="synonym">Myagrum sativum</name>
    <dbReference type="NCBI Taxonomy" id="90675"/>
    <lineage>
        <taxon>Eukaryota</taxon>
        <taxon>Viridiplantae</taxon>
        <taxon>Streptophyta</taxon>
        <taxon>Embryophyta</taxon>
        <taxon>Tracheophyta</taxon>
        <taxon>Spermatophyta</taxon>
        <taxon>Magnoliopsida</taxon>
        <taxon>eudicotyledons</taxon>
        <taxon>Gunneridae</taxon>
        <taxon>Pentapetalae</taxon>
        <taxon>rosids</taxon>
        <taxon>malvids</taxon>
        <taxon>Brassicales</taxon>
        <taxon>Brassicaceae</taxon>
        <taxon>Camelineae</taxon>
        <taxon>Camelina</taxon>
    </lineage>
</organism>
<evidence type="ECO:0000313" key="2">
    <source>
        <dbReference type="RefSeq" id="XP_019088238.1"/>
    </source>
</evidence>
<dbReference type="Proteomes" id="UP000694864">
    <property type="component" value="Chromosome 11"/>
</dbReference>
<accession>A0ABM1QNA0</accession>
<evidence type="ECO:0000313" key="1">
    <source>
        <dbReference type="Proteomes" id="UP000694864"/>
    </source>
</evidence>